<name>A0A6G9AR58_9BACT</name>
<sequence>MLLSCNKEKGIQPAYLIGNWTTIPNGQPYLRWTLDKETLAETPVKSTSCERVLSFVAYPYAVVKDTLAINWGVPKQLQDNFYLIKSLTPTRMVLYRTYFKEEAIFEKCQ</sequence>
<dbReference type="KEGG" id="spib:G8759_20150"/>
<dbReference type="Proteomes" id="UP000501802">
    <property type="component" value="Chromosome"/>
</dbReference>
<gene>
    <name evidence="1" type="ORF">G8759_20150</name>
</gene>
<evidence type="ECO:0000313" key="2">
    <source>
        <dbReference type="Proteomes" id="UP000501802"/>
    </source>
</evidence>
<accession>A0A6G9AR58</accession>
<organism evidence="1 2">
    <name type="scientific">Spirosoma aureum</name>
    <dbReference type="NCBI Taxonomy" id="2692134"/>
    <lineage>
        <taxon>Bacteria</taxon>
        <taxon>Pseudomonadati</taxon>
        <taxon>Bacteroidota</taxon>
        <taxon>Cytophagia</taxon>
        <taxon>Cytophagales</taxon>
        <taxon>Cytophagaceae</taxon>
        <taxon>Spirosoma</taxon>
    </lineage>
</organism>
<dbReference type="EMBL" id="CP050063">
    <property type="protein sequence ID" value="QIP14765.1"/>
    <property type="molecule type" value="Genomic_DNA"/>
</dbReference>
<dbReference type="RefSeq" id="WP_167211482.1">
    <property type="nucleotide sequence ID" value="NZ_CP050063.1"/>
</dbReference>
<evidence type="ECO:0000313" key="1">
    <source>
        <dbReference type="EMBL" id="QIP14765.1"/>
    </source>
</evidence>
<protein>
    <recommendedName>
        <fullName evidence="3">Lipocalin family protein</fullName>
    </recommendedName>
</protein>
<evidence type="ECO:0008006" key="3">
    <source>
        <dbReference type="Google" id="ProtNLM"/>
    </source>
</evidence>
<keyword evidence="2" id="KW-1185">Reference proteome</keyword>
<reference evidence="1 2" key="1">
    <citation type="submission" date="2020-03" db="EMBL/GenBank/DDBJ databases">
        <authorList>
            <person name="Kim M.K."/>
        </authorList>
    </citation>
    <scope>NUCLEOTIDE SEQUENCE [LARGE SCALE GENOMIC DNA]</scope>
    <source>
        <strain evidence="1 2">BT328</strain>
    </source>
</reference>
<dbReference type="AlphaFoldDB" id="A0A6G9AR58"/>
<proteinExistence type="predicted"/>